<evidence type="ECO:0000256" key="5">
    <source>
        <dbReference type="ARBA" id="ARBA00022989"/>
    </source>
</evidence>
<comment type="subcellular location">
    <subcellularLocation>
        <location evidence="1">Cell membrane</location>
        <topology evidence="1">Multi-pass membrane protein</topology>
    </subcellularLocation>
</comment>
<feature type="transmembrane region" description="Helical" evidence="7">
    <location>
        <begin position="51"/>
        <end position="74"/>
    </location>
</feature>
<keyword evidence="4 7" id="KW-0812">Transmembrane</keyword>
<protein>
    <submittedName>
        <fullName evidence="9">Surface polysaccharide O-acyltransferase, integral membrane enzyme</fullName>
    </submittedName>
</protein>
<dbReference type="RefSeq" id="WP_074461759.1">
    <property type="nucleotide sequence ID" value="NZ_FMUR01000006.1"/>
</dbReference>
<feature type="transmembrane region" description="Helical" evidence="7">
    <location>
        <begin position="256"/>
        <end position="273"/>
    </location>
</feature>
<feature type="transmembrane region" description="Helical" evidence="7">
    <location>
        <begin position="218"/>
        <end position="236"/>
    </location>
</feature>
<dbReference type="InterPro" id="IPR002656">
    <property type="entry name" value="Acyl_transf_3_dom"/>
</dbReference>
<feature type="transmembrane region" description="Helical" evidence="7">
    <location>
        <begin position="285"/>
        <end position="304"/>
    </location>
</feature>
<keyword evidence="5 7" id="KW-1133">Transmembrane helix</keyword>
<accession>A0A1G5CCD6</accession>
<evidence type="ECO:0000259" key="8">
    <source>
        <dbReference type="Pfam" id="PF01757"/>
    </source>
</evidence>
<keyword evidence="9" id="KW-0808">Transferase</keyword>
<dbReference type="PANTHER" id="PTHR40074:SF2">
    <property type="entry name" value="O-ACETYLTRANSFERASE WECH"/>
    <property type="match status" value="1"/>
</dbReference>
<evidence type="ECO:0000256" key="6">
    <source>
        <dbReference type="ARBA" id="ARBA00023136"/>
    </source>
</evidence>
<feature type="transmembrane region" description="Helical" evidence="7">
    <location>
        <begin position="130"/>
        <end position="150"/>
    </location>
</feature>
<sequence>MDSQSITKKKRDANIELLRIVAMLMIITLHFNYRSNALLVLGEPASNVQLFATILEAIAITGVNVYVLISGYYLSSSKVRLSKVLLLILQVYFYTLLISGAMMIVGAYSVKPEDKLDRALRYLFPISSEHYWFVTAYVIMYVLAPVMNAAVNTLKRKQLKTVIIGLLTWFCFIKSIVPVKFGTDRMGYDFGWFICLYLIAAYIRKYNIVLFRDAKKSALVYLISVVVIAAFSLVFYKINFDTGNFNYYAEVPCHYNFFFALTGALGLFSVFRFMRLKENLLAEVIRIIAPYTLGVYLLHMHFEIADRWVEWIEHIIGETPLDNVLMFFIHLVVSVLIVFFAGIFVDWIRKYIFNFFGRVLGDTRLFRFIKRVDDDLC</sequence>
<dbReference type="OrthoDB" id="9816377at2"/>
<evidence type="ECO:0000256" key="1">
    <source>
        <dbReference type="ARBA" id="ARBA00004651"/>
    </source>
</evidence>
<feature type="transmembrane region" description="Helical" evidence="7">
    <location>
        <begin position="12"/>
        <end position="31"/>
    </location>
</feature>
<feature type="transmembrane region" description="Helical" evidence="7">
    <location>
        <begin position="324"/>
        <end position="348"/>
    </location>
</feature>
<organism evidence="9 10">
    <name type="scientific">Butyrivibrio hungatei</name>
    <dbReference type="NCBI Taxonomy" id="185008"/>
    <lineage>
        <taxon>Bacteria</taxon>
        <taxon>Bacillati</taxon>
        <taxon>Bacillota</taxon>
        <taxon>Clostridia</taxon>
        <taxon>Lachnospirales</taxon>
        <taxon>Lachnospiraceae</taxon>
        <taxon>Butyrivibrio</taxon>
    </lineage>
</organism>
<evidence type="ECO:0000313" key="9">
    <source>
        <dbReference type="EMBL" id="SCY00159.1"/>
    </source>
</evidence>
<evidence type="ECO:0000256" key="2">
    <source>
        <dbReference type="ARBA" id="ARBA00007400"/>
    </source>
</evidence>
<evidence type="ECO:0000313" key="10">
    <source>
        <dbReference type="Proteomes" id="UP000183047"/>
    </source>
</evidence>
<feature type="transmembrane region" description="Helical" evidence="7">
    <location>
        <begin position="187"/>
        <end position="206"/>
    </location>
</feature>
<proteinExistence type="inferred from homology"/>
<dbReference type="PANTHER" id="PTHR40074">
    <property type="entry name" value="O-ACETYLTRANSFERASE WECH"/>
    <property type="match status" value="1"/>
</dbReference>
<keyword evidence="6 7" id="KW-0472">Membrane</keyword>
<dbReference type="EMBL" id="FMUR01000006">
    <property type="protein sequence ID" value="SCY00159.1"/>
    <property type="molecule type" value="Genomic_DNA"/>
</dbReference>
<dbReference type="GO" id="GO:0016413">
    <property type="term" value="F:O-acetyltransferase activity"/>
    <property type="evidence" value="ECO:0007669"/>
    <property type="project" value="TreeGrafter"/>
</dbReference>
<feature type="domain" description="Acyltransferase 3" evidence="8">
    <location>
        <begin position="13"/>
        <end position="340"/>
    </location>
</feature>
<dbReference type="GO" id="GO:0009246">
    <property type="term" value="P:enterobacterial common antigen biosynthetic process"/>
    <property type="evidence" value="ECO:0007669"/>
    <property type="project" value="TreeGrafter"/>
</dbReference>
<dbReference type="GO" id="GO:0005886">
    <property type="term" value="C:plasma membrane"/>
    <property type="evidence" value="ECO:0007669"/>
    <property type="project" value="UniProtKB-SubCell"/>
</dbReference>
<keyword evidence="9" id="KW-0012">Acyltransferase</keyword>
<keyword evidence="3" id="KW-1003">Cell membrane</keyword>
<feature type="transmembrane region" description="Helical" evidence="7">
    <location>
        <begin position="86"/>
        <end position="110"/>
    </location>
</feature>
<dbReference type="Proteomes" id="UP000183047">
    <property type="component" value="Unassembled WGS sequence"/>
</dbReference>
<evidence type="ECO:0000256" key="3">
    <source>
        <dbReference type="ARBA" id="ARBA00022475"/>
    </source>
</evidence>
<name>A0A1G5CCD6_9FIRM</name>
<comment type="similarity">
    <text evidence="2">Belongs to the acyltransferase 3 family.</text>
</comment>
<evidence type="ECO:0000256" key="7">
    <source>
        <dbReference type="SAM" id="Phobius"/>
    </source>
</evidence>
<feature type="transmembrane region" description="Helical" evidence="7">
    <location>
        <begin position="162"/>
        <end position="181"/>
    </location>
</feature>
<reference evidence="10" key="1">
    <citation type="submission" date="2016-10" db="EMBL/GenBank/DDBJ databases">
        <authorList>
            <person name="Varghese N."/>
            <person name="Submissions S."/>
        </authorList>
    </citation>
    <scope>NUCLEOTIDE SEQUENCE [LARGE SCALE GENOMIC DNA]</scope>
    <source>
        <strain evidence="10">XBD2006</strain>
    </source>
</reference>
<dbReference type="AlphaFoldDB" id="A0A1G5CCD6"/>
<dbReference type="Pfam" id="PF01757">
    <property type="entry name" value="Acyl_transf_3"/>
    <property type="match status" value="1"/>
</dbReference>
<evidence type="ECO:0000256" key="4">
    <source>
        <dbReference type="ARBA" id="ARBA00022692"/>
    </source>
</evidence>
<gene>
    <name evidence="9" type="ORF">SAMN02910451_01052</name>
</gene>
<keyword evidence="10" id="KW-1185">Reference proteome</keyword>